<keyword evidence="6" id="KW-0963">Cytoplasm</keyword>
<dbReference type="SUPFAM" id="SSF52540">
    <property type="entry name" value="P-loop containing nucleoside triphosphate hydrolases"/>
    <property type="match status" value="1"/>
</dbReference>
<evidence type="ECO:0000256" key="5">
    <source>
        <dbReference type="ARBA" id="ARBA00023134"/>
    </source>
</evidence>
<dbReference type="GO" id="GO:0005829">
    <property type="term" value="C:cytosol"/>
    <property type="evidence" value="ECO:0007669"/>
    <property type="project" value="TreeGrafter"/>
</dbReference>
<dbReference type="Gene3D" id="3.30.300.20">
    <property type="match status" value="1"/>
</dbReference>
<protein>
    <recommendedName>
        <fullName evidence="2 6">GTPase Era</fullName>
    </recommendedName>
</protein>
<evidence type="ECO:0000256" key="7">
    <source>
        <dbReference type="PROSITE-ProRule" id="PRU01050"/>
    </source>
</evidence>
<dbReference type="Proteomes" id="UP000178606">
    <property type="component" value="Unassembled WGS sequence"/>
</dbReference>
<evidence type="ECO:0000256" key="3">
    <source>
        <dbReference type="ARBA" id="ARBA00022741"/>
    </source>
</evidence>
<feature type="binding site" evidence="6">
    <location>
        <begin position="120"/>
        <end position="123"/>
    </location>
    <ligand>
        <name>GTP</name>
        <dbReference type="ChEBI" id="CHEBI:37565"/>
    </ligand>
</feature>
<dbReference type="InterPro" id="IPR030388">
    <property type="entry name" value="G_ERA_dom"/>
</dbReference>
<dbReference type="GO" id="GO:0005525">
    <property type="term" value="F:GTP binding"/>
    <property type="evidence" value="ECO:0007669"/>
    <property type="project" value="UniProtKB-UniRule"/>
</dbReference>
<proteinExistence type="inferred from homology"/>
<evidence type="ECO:0000313" key="11">
    <source>
        <dbReference type="EMBL" id="OGG45770.1"/>
    </source>
</evidence>
<comment type="similarity">
    <text evidence="1 6 7 8">Belongs to the TRAFAC class TrmE-Era-EngA-EngB-Septin-like GTPase superfamily. Era GTPase family.</text>
</comment>
<dbReference type="PANTHER" id="PTHR42698">
    <property type="entry name" value="GTPASE ERA"/>
    <property type="match status" value="1"/>
</dbReference>
<accession>A0A1F6C9K2</accession>
<evidence type="ECO:0000256" key="8">
    <source>
        <dbReference type="RuleBase" id="RU003761"/>
    </source>
</evidence>
<dbReference type="GO" id="GO:0000028">
    <property type="term" value="P:ribosomal small subunit assembly"/>
    <property type="evidence" value="ECO:0007669"/>
    <property type="project" value="TreeGrafter"/>
</dbReference>
<sequence length="292" mass="32792">MESFRSGDVAIVGRPNAGKSTLFNALVGERLAIVTPKPQTTRIPLLGVVTRPASQVVLWDTPGLLDPKYRLQEVMRSHAARRIREADAVVGLLDAHALDLDEDLRAVLSGVKVPLIVALNKIDLVPAEQVTLCVARVQEEIRADEVLPISALTGDGLAGLMDALERRLPFGPRLYPDETLTDQPERFFVAELIREAVFDLLREEVPYATAVTVEEFRERDAKTYIRANVCVERESQKGIVIGAQGRMLKRVGSEARRRIEAFLERPVYLDLWVKVREDWRKKDGDLRDFGYV</sequence>
<feature type="binding site" evidence="6">
    <location>
        <begin position="60"/>
        <end position="64"/>
    </location>
    <ligand>
        <name>GTP</name>
        <dbReference type="ChEBI" id="CHEBI:37565"/>
    </ligand>
</feature>
<comment type="caution">
    <text evidence="11">The sequence shown here is derived from an EMBL/GenBank/DDBJ whole genome shotgun (WGS) entry which is preliminary data.</text>
</comment>
<dbReference type="NCBIfam" id="NF000908">
    <property type="entry name" value="PRK00089.1"/>
    <property type="match status" value="1"/>
</dbReference>
<feature type="binding site" evidence="6">
    <location>
        <begin position="13"/>
        <end position="20"/>
    </location>
    <ligand>
        <name>GTP</name>
        <dbReference type="ChEBI" id="CHEBI:37565"/>
    </ligand>
</feature>
<keyword evidence="6" id="KW-0472">Membrane</keyword>
<dbReference type="InterPro" id="IPR015946">
    <property type="entry name" value="KH_dom-like_a/b"/>
</dbReference>
<dbReference type="CDD" id="cd04163">
    <property type="entry name" value="Era"/>
    <property type="match status" value="1"/>
</dbReference>
<feature type="region of interest" description="G3" evidence="7">
    <location>
        <begin position="60"/>
        <end position="63"/>
    </location>
</feature>
<keyword evidence="6" id="KW-1003">Cell membrane</keyword>
<dbReference type="GO" id="GO:0043024">
    <property type="term" value="F:ribosomal small subunit binding"/>
    <property type="evidence" value="ECO:0007669"/>
    <property type="project" value="TreeGrafter"/>
</dbReference>
<feature type="region of interest" description="G2" evidence="7">
    <location>
        <begin position="39"/>
        <end position="43"/>
    </location>
</feature>
<dbReference type="PRINTS" id="PR00326">
    <property type="entry name" value="GTP1OBG"/>
</dbReference>
<dbReference type="CDD" id="cd22534">
    <property type="entry name" value="KH-II_Era"/>
    <property type="match status" value="1"/>
</dbReference>
<dbReference type="GO" id="GO:0070181">
    <property type="term" value="F:small ribosomal subunit rRNA binding"/>
    <property type="evidence" value="ECO:0007669"/>
    <property type="project" value="UniProtKB-UniRule"/>
</dbReference>
<feature type="region of interest" description="G5" evidence="7">
    <location>
        <begin position="149"/>
        <end position="151"/>
    </location>
</feature>
<dbReference type="InterPro" id="IPR005662">
    <property type="entry name" value="GTPase_Era-like"/>
</dbReference>
<keyword evidence="6" id="KW-0690">Ribosome biogenesis</keyword>
<dbReference type="Pfam" id="PF01926">
    <property type="entry name" value="MMR_HSR1"/>
    <property type="match status" value="1"/>
</dbReference>
<dbReference type="PANTHER" id="PTHR42698:SF1">
    <property type="entry name" value="GTPASE ERA, MITOCHONDRIAL"/>
    <property type="match status" value="1"/>
</dbReference>
<dbReference type="PROSITE" id="PS51713">
    <property type="entry name" value="G_ERA"/>
    <property type="match status" value="1"/>
</dbReference>
<dbReference type="PROSITE" id="PS50823">
    <property type="entry name" value="KH_TYPE_2"/>
    <property type="match status" value="1"/>
</dbReference>
<dbReference type="EMBL" id="MFKF01000366">
    <property type="protein sequence ID" value="OGG45770.1"/>
    <property type="molecule type" value="Genomic_DNA"/>
</dbReference>
<dbReference type="Pfam" id="PF07650">
    <property type="entry name" value="KH_2"/>
    <property type="match status" value="1"/>
</dbReference>
<gene>
    <name evidence="6" type="primary">era</name>
    <name evidence="11" type="ORF">A3F84_12275</name>
</gene>
<dbReference type="NCBIfam" id="TIGR00436">
    <property type="entry name" value="era"/>
    <property type="match status" value="1"/>
</dbReference>
<dbReference type="InterPro" id="IPR006073">
    <property type="entry name" value="GTP-bd"/>
</dbReference>
<evidence type="ECO:0000256" key="6">
    <source>
        <dbReference type="HAMAP-Rule" id="MF_00367"/>
    </source>
</evidence>
<keyword evidence="4 6" id="KW-0694">RNA-binding</keyword>
<dbReference type="SUPFAM" id="SSF54814">
    <property type="entry name" value="Prokaryotic type KH domain (KH-domain type II)"/>
    <property type="match status" value="1"/>
</dbReference>
<comment type="subcellular location">
    <subcellularLocation>
        <location evidence="6">Cytoplasm</location>
    </subcellularLocation>
    <subcellularLocation>
        <location evidence="6">Cell membrane</location>
        <topology evidence="6">Peripheral membrane protein</topology>
    </subcellularLocation>
</comment>
<reference evidence="11 12" key="1">
    <citation type="journal article" date="2016" name="Nat. Commun.">
        <title>Thousands of microbial genomes shed light on interconnected biogeochemical processes in an aquifer system.</title>
        <authorList>
            <person name="Anantharaman K."/>
            <person name="Brown C.T."/>
            <person name="Hug L.A."/>
            <person name="Sharon I."/>
            <person name="Castelle C.J."/>
            <person name="Probst A.J."/>
            <person name="Thomas B.C."/>
            <person name="Singh A."/>
            <person name="Wilkins M.J."/>
            <person name="Karaoz U."/>
            <person name="Brodie E.L."/>
            <person name="Williams K.H."/>
            <person name="Hubbard S.S."/>
            <person name="Banfield J.F."/>
        </authorList>
    </citation>
    <scope>NUCLEOTIDE SEQUENCE [LARGE SCALE GENOMIC DNA]</scope>
    <source>
        <strain evidence="12">RIFCSPLOWO2_12_FULL_64_10</strain>
    </source>
</reference>
<keyword evidence="3 6" id="KW-0547">Nucleotide-binding</keyword>
<organism evidence="11 12">
    <name type="scientific">Handelsmanbacteria sp. (strain RIFCSPLOWO2_12_FULL_64_10)</name>
    <dbReference type="NCBI Taxonomy" id="1817868"/>
    <lineage>
        <taxon>Bacteria</taxon>
        <taxon>Candidatus Handelsmaniibacteriota</taxon>
    </lineage>
</organism>
<feature type="domain" description="KH type-2" evidence="9">
    <location>
        <begin position="201"/>
        <end position="277"/>
    </location>
</feature>
<name>A0A1F6C9K2_HANXR</name>
<dbReference type="Gene3D" id="3.40.50.300">
    <property type="entry name" value="P-loop containing nucleotide triphosphate hydrolases"/>
    <property type="match status" value="1"/>
</dbReference>
<evidence type="ECO:0000259" key="10">
    <source>
        <dbReference type="PROSITE" id="PS51713"/>
    </source>
</evidence>
<evidence type="ECO:0000259" key="9">
    <source>
        <dbReference type="PROSITE" id="PS50823"/>
    </source>
</evidence>
<feature type="domain" description="Era-type G" evidence="10">
    <location>
        <begin position="5"/>
        <end position="170"/>
    </location>
</feature>
<dbReference type="HAMAP" id="MF_00367">
    <property type="entry name" value="GTPase_Era"/>
    <property type="match status" value="1"/>
</dbReference>
<keyword evidence="5 6" id="KW-0342">GTP-binding</keyword>
<comment type="subunit">
    <text evidence="6">Monomer.</text>
</comment>
<dbReference type="FunFam" id="3.30.300.20:FF:000003">
    <property type="entry name" value="GTPase Era"/>
    <property type="match status" value="1"/>
</dbReference>
<dbReference type="AlphaFoldDB" id="A0A1F6C9K2"/>
<dbReference type="GO" id="GO:0003924">
    <property type="term" value="F:GTPase activity"/>
    <property type="evidence" value="ECO:0007669"/>
    <property type="project" value="UniProtKB-UniRule"/>
</dbReference>
<dbReference type="InterPro" id="IPR027417">
    <property type="entry name" value="P-loop_NTPase"/>
</dbReference>
<feature type="region of interest" description="G1" evidence="7">
    <location>
        <begin position="13"/>
        <end position="20"/>
    </location>
</feature>
<dbReference type="InterPro" id="IPR005225">
    <property type="entry name" value="Small_GTP-bd"/>
</dbReference>
<evidence type="ECO:0000256" key="2">
    <source>
        <dbReference type="ARBA" id="ARBA00020484"/>
    </source>
</evidence>
<dbReference type="NCBIfam" id="TIGR00231">
    <property type="entry name" value="small_GTP"/>
    <property type="match status" value="1"/>
</dbReference>
<dbReference type="InterPro" id="IPR009019">
    <property type="entry name" value="KH_sf_prok-type"/>
</dbReference>
<evidence type="ECO:0000256" key="1">
    <source>
        <dbReference type="ARBA" id="ARBA00007921"/>
    </source>
</evidence>
<dbReference type="GO" id="GO:0005886">
    <property type="term" value="C:plasma membrane"/>
    <property type="evidence" value="ECO:0007669"/>
    <property type="project" value="UniProtKB-SubCell"/>
</dbReference>
<evidence type="ECO:0000313" key="12">
    <source>
        <dbReference type="Proteomes" id="UP000178606"/>
    </source>
</evidence>
<feature type="region of interest" description="G4" evidence="7">
    <location>
        <begin position="120"/>
        <end position="123"/>
    </location>
</feature>
<comment type="function">
    <text evidence="6">An essential GTPase that binds both GDP and GTP, with rapid nucleotide exchange. Plays a role in 16S rRNA processing and 30S ribosomal subunit biogenesis and possibly also in cell cycle regulation and energy metabolism.</text>
</comment>
<dbReference type="InterPro" id="IPR004044">
    <property type="entry name" value="KH_dom_type_2"/>
</dbReference>
<evidence type="ECO:0000256" key="4">
    <source>
        <dbReference type="ARBA" id="ARBA00022884"/>
    </source>
</evidence>
<keyword evidence="6" id="KW-0699">rRNA-binding</keyword>